<dbReference type="Proteomes" id="UP000800200">
    <property type="component" value="Unassembled WGS sequence"/>
</dbReference>
<dbReference type="EMBL" id="ML994684">
    <property type="protein sequence ID" value="KAF2177773.1"/>
    <property type="molecule type" value="Genomic_DNA"/>
</dbReference>
<dbReference type="InterPro" id="IPR011051">
    <property type="entry name" value="RmlC_Cupin_sf"/>
</dbReference>
<sequence length="294" mass="32733">MRLCASSMLNGHHVSPNVDSCCMCYQPCQQTQRSAKGIFHLFADPNEVEKRRRSQYHNIIKKGTFQDMRIVPQSTPSGHLCKPEEPFQSPLWTPSNMSTSGPCTTHPAPGLRIPNRYISGHNSDGEAIFLQTDHGDHRAPMLGGAAAQNIMYSSASNPIELTDNADLEFIKTRPPLHYENGCVVRMIDFAPGTGSELHRSLCLVVGTCCEGEMEFALSSGEKRIMRPGDVSVNRAAMHKWRNLSNEKPARMLYFMLDVKPVMVNGKALDFDMGILMDEYAKYDEGQGNNKLEAP</sequence>
<gene>
    <name evidence="1" type="ORF">K469DRAFT_719534</name>
</gene>
<reference evidence="1" key="1">
    <citation type="journal article" date="2020" name="Stud. Mycol.">
        <title>101 Dothideomycetes genomes: a test case for predicting lifestyles and emergence of pathogens.</title>
        <authorList>
            <person name="Haridas S."/>
            <person name="Albert R."/>
            <person name="Binder M."/>
            <person name="Bloem J."/>
            <person name="Labutti K."/>
            <person name="Salamov A."/>
            <person name="Andreopoulos B."/>
            <person name="Baker S."/>
            <person name="Barry K."/>
            <person name="Bills G."/>
            <person name="Bluhm B."/>
            <person name="Cannon C."/>
            <person name="Castanera R."/>
            <person name="Culley D."/>
            <person name="Daum C."/>
            <person name="Ezra D."/>
            <person name="Gonzalez J."/>
            <person name="Henrissat B."/>
            <person name="Kuo A."/>
            <person name="Liang C."/>
            <person name="Lipzen A."/>
            <person name="Lutzoni F."/>
            <person name="Magnuson J."/>
            <person name="Mondo S."/>
            <person name="Nolan M."/>
            <person name="Ohm R."/>
            <person name="Pangilinan J."/>
            <person name="Park H.-J."/>
            <person name="Ramirez L."/>
            <person name="Alfaro M."/>
            <person name="Sun H."/>
            <person name="Tritt A."/>
            <person name="Yoshinaga Y."/>
            <person name="Zwiers L.-H."/>
            <person name="Turgeon B."/>
            <person name="Goodwin S."/>
            <person name="Spatafora J."/>
            <person name="Crous P."/>
            <person name="Grigoriev I."/>
        </authorList>
    </citation>
    <scope>NUCLEOTIDE SEQUENCE</scope>
    <source>
        <strain evidence="1">CBS 207.26</strain>
    </source>
</reference>
<evidence type="ECO:0000313" key="2">
    <source>
        <dbReference type="Proteomes" id="UP000800200"/>
    </source>
</evidence>
<protein>
    <submittedName>
        <fullName evidence="1">Uncharacterized protein</fullName>
    </submittedName>
</protein>
<dbReference type="Gene3D" id="2.60.120.10">
    <property type="entry name" value="Jelly Rolls"/>
    <property type="match status" value="1"/>
</dbReference>
<accession>A0A6A6DFM5</accession>
<organism evidence="1 2">
    <name type="scientific">Zopfia rhizophila CBS 207.26</name>
    <dbReference type="NCBI Taxonomy" id="1314779"/>
    <lineage>
        <taxon>Eukaryota</taxon>
        <taxon>Fungi</taxon>
        <taxon>Dikarya</taxon>
        <taxon>Ascomycota</taxon>
        <taxon>Pezizomycotina</taxon>
        <taxon>Dothideomycetes</taxon>
        <taxon>Dothideomycetes incertae sedis</taxon>
        <taxon>Zopfiaceae</taxon>
        <taxon>Zopfia</taxon>
    </lineage>
</organism>
<dbReference type="AlphaFoldDB" id="A0A6A6DFM5"/>
<name>A0A6A6DFM5_9PEZI</name>
<dbReference type="InterPro" id="IPR014710">
    <property type="entry name" value="RmlC-like_jellyroll"/>
</dbReference>
<dbReference type="PANTHER" id="PTHR36156">
    <property type="entry name" value="SLR2101 PROTEIN"/>
    <property type="match status" value="1"/>
</dbReference>
<dbReference type="SUPFAM" id="SSF51182">
    <property type="entry name" value="RmlC-like cupins"/>
    <property type="match status" value="1"/>
</dbReference>
<dbReference type="InterPro" id="IPR047142">
    <property type="entry name" value="OryJ/VirC-like"/>
</dbReference>
<dbReference type="CDD" id="cd02231">
    <property type="entry name" value="cupin_BLL6423-like"/>
    <property type="match status" value="1"/>
</dbReference>
<dbReference type="OrthoDB" id="5840532at2759"/>
<evidence type="ECO:0000313" key="1">
    <source>
        <dbReference type="EMBL" id="KAF2177773.1"/>
    </source>
</evidence>
<dbReference type="PANTHER" id="PTHR36156:SF2">
    <property type="entry name" value="CUPIN TYPE-2 DOMAIN-CONTAINING PROTEIN"/>
    <property type="match status" value="1"/>
</dbReference>
<proteinExistence type="predicted"/>
<keyword evidence="2" id="KW-1185">Reference proteome</keyword>